<dbReference type="InterPro" id="IPR008972">
    <property type="entry name" value="Cupredoxin"/>
</dbReference>
<dbReference type="PANTHER" id="PTHR11709">
    <property type="entry name" value="MULTI-COPPER OXIDASE"/>
    <property type="match status" value="1"/>
</dbReference>
<dbReference type="SUPFAM" id="SSF49503">
    <property type="entry name" value="Cupredoxins"/>
    <property type="match status" value="1"/>
</dbReference>
<dbReference type="Gene3D" id="2.60.40.420">
    <property type="entry name" value="Cupredoxins - blue copper proteins"/>
    <property type="match status" value="1"/>
</dbReference>
<evidence type="ECO:0000313" key="3">
    <source>
        <dbReference type="EMBL" id="RWR81275.1"/>
    </source>
</evidence>
<dbReference type="GO" id="GO:0016491">
    <property type="term" value="F:oxidoreductase activity"/>
    <property type="evidence" value="ECO:0007669"/>
    <property type="project" value="InterPro"/>
</dbReference>
<dbReference type="GO" id="GO:0005507">
    <property type="term" value="F:copper ion binding"/>
    <property type="evidence" value="ECO:0007669"/>
    <property type="project" value="InterPro"/>
</dbReference>
<dbReference type="EMBL" id="QPKB01000003">
    <property type="protein sequence ID" value="RWR81275.1"/>
    <property type="molecule type" value="Genomic_DNA"/>
</dbReference>
<dbReference type="InterPro" id="IPR011706">
    <property type="entry name" value="Cu-oxidase_C"/>
</dbReference>
<dbReference type="Proteomes" id="UP000283530">
    <property type="component" value="Unassembled WGS sequence"/>
</dbReference>
<keyword evidence="4" id="KW-1185">Reference proteome</keyword>
<dbReference type="OrthoDB" id="997190at2759"/>
<evidence type="ECO:0000313" key="4">
    <source>
        <dbReference type="Proteomes" id="UP000283530"/>
    </source>
</evidence>
<organism evidence="3 4">
    <name type="scientific">Cinnamomum micranthum f. kanehirae</name>
    <dbReference type="NCBI Taxonomy" id="337451"/>
    <lineage>
        <taxon>Eukaryota</taxon>
        <taxon>Viridiplantae</taxon>
        <taxon>Streptophyta</taxon>
        <taxon>Embryophyta</taxon>
        <taxon>Tracheophyta</taxon>
        <taxon>Spermatophyta</taxon>
        <taxon>Magnoliopsida</taxon>
        <taxon>Magnoliidae</taxon>
        <taxon>Laurales</taxon>
        <taxon>Lauraceae</taxon>
        <taxon>Cinnamomum</taxon>
    </lineage>
</organism>
<dbReference type="Pfam" id="PF07731">
    <property type="entry name" value="Cu-oxidase_2"/>
    <property type="match status" value="1"/>
</dbReference>
<dbReference type="InterPro" id="IPR045087">
    <property type="entry name" value="Cu-oxidase_fam"/>
</dbReference>
<sequence length="157" mass="17245">MAYYKASRGVYTTDFHTHPALAIRLHAANIAVALATSSEEPKVVQDEVWFDSQDQSPNASSWYHFYVLANGFGNFIPRTDTAKFSNLTTHPRGNTIGVLSMDGTAFDLVADNPGAWLMHATLDVSPHLGLVYDSSCLRMEFGELQSLEPPPADLPKC</sequence>
<feature type="domain" description="Plastocyanin-like" evidence="2">
    <location>
        <begin position="63"/>
        <end position="123"/>
    </location>
</feature>
<comment type="caution">
    <text evidence="3">The sequence shown here is derived from an EMBL/GenBank/DDBJ whole genome shotgun (WGS) entry which is preliminary data.</text>
</comment>
<protein>
    <submittedName>
        <fullName evidence="3">Laccase-3-like protein</fullName>
    </submittedName>
</protein>
<evidence type="ECO:0000259" key="2">
    <source>
        <dbReference type="Pfam" id="PF07731"/>
    </source>
</evidence>
<name>A0A3S3MX79_9MAGN</name>
<dbReference type="AlphaFoldDB" id="A0A3S3MX79"/>
<evidence type="ECO:0000256" key="1">
    <source>
        <dbReference type="ARBA" id="ARBA00010609"/>
    </source>
</evidence>
<accession>A0A3S3MX79</accession>
<dbReference type="PANTHER" id="PTHR11709:SF522">
    <property type="entry name" value="LACCASE-4"/>
    <property type="match status" value="1"/>
</dbReference>
<comment type="similarity">
    <text evidence="1">Belongs to the multicopper oxidase family.</text>
</comment>
<dbReference type="STRING" id="337451.A0A3S3MX79"/>
<reference evidence="3 4" key="1">
    <citation type="journal article" date="2019" name="Nat. Plants">
        <title>Stout camphor tree genome fills gaps in understanding of flowering plant genome evolution.</title>
        <authorList>
            <person name="Chaw S.M."/>
            <person name="Liu Y.C."/>
            <person name="Wu Y.W."/>
            <person name="Wang H.Y."/>
            <person name="Lin C.I."/>
            <person name="Wu C.S."/>
            <person name="Ke H.M."/>
            <person name="Chang L.Y."/>
            <person name="Hsu C.Y."/>
            <person name="Yang H.T."/>
            <person name="Sudianto E."/>
            <person name="Hsu M.H."/>
            <person name="Wu K.P."/>
            <person name="Wang L.N."/>
            <person name="Leebens-Mack J.H."/>
            <person name="Tsai I.J."/>
        </authorList>
    </citation>
    <scope>NUCLEOTIDE SEQUENCE [LARGE SCALE GENOMIC DNA]</scope>
    <source>
        <strain evidence="4">cv. Chaw 1501</strain>
        <tissue evidence="3">Young leaves</tissue>
    </source>
</reference>
<gene>
    <name evidence="3" type="ORF">CKAN_00995100</name>
</gene>
<proteinExistence type="inferred from homology"/>